<protein>
    <recommendedName>
        <fullName evidence="1">Filamentous haemagglutinin FhaB/tRNA nuclease CdiA-like TPS domain-containing protein</fullName>
    </recommendedName>
</protein>
<comment type="caution">
    <text evidence="2">The sequence shown here is derived from an EMBL/GenBank/DDBJ whole genome shotgun (WGS) entry which is preliminary data.</text>
</comment>
<dbReference type="EMBL" id="NRJG01000019">
    <property type="protein sequence ID" value="RIY40136.1"/>
    <property type="molecule type" value="Genomic_DNA"/>
</dbReference>
<feature type="domain" description="Filamentous haemagglutinin FhaB/tRNA nuclease CdiA-like TPS" evidence="1">
    <location>
        <begin position="116"/>
        <end position="228"/>
    </location>
</feature>
<dbReference type="InterPro" id="IPR011050">
    <property type="entry name" value="Pectin_lyase_fold/virulence"/>
</dbReference>
<dbReference type="InterPro" id="IPR008638">
    <property type="entry name" value="FhaB/CdiA-like_TPS"/>
</dbReference>
<dbReference type="Gene3D" id="2.160.20.10">
    <property type="entry name" value="Single-stranded right-handed beta-helix, Pectin lyase-like"/>
    <property type="match status" value="1"/>
</dbReference>
<dbReference type="InterPro" id="IPR012334">
    <property type="entry name" value="Pectin_lyas_fold"/>
</dbReference>
<dbReference type="Pfam" id="PF05860">
    <property type="entry name" value="TPS"/>
    <property type="match status" value="1"/>
</dbReference>
<proteinExistence type="predicted"/>
<evidence type="ECO:0000313" key="3">
    <source>
        <dbReference type="Proteomes" id="UP000265916"/>
    </source>
</evidence>
<dbReference type="Proteomes" id="UP000265916">
    <property type="component" value="Unassembled WGS sequence"/>
</dbReference>
<gene>
    <name evidence="2" type="ORF">CKF58_01130</name>
</gene>
<evidence type="ECO:0000313" key="2">
    <source>
        <dbReference type="EMBL" id="RIY40136.1"/>
    </source>
</evidence>
<organism evidence="2 3">
    <name type="scientific">Psittacicella hinzii</name>
    <dbReference type="NCBI Taxonomy" id="2028575"/>
    <lineage>
        <taxon>Bacteria</taxon>
        <taxon>Pseudomonadati</taxon>
        <taxon>Pseudomonadota</taxon>
        <taxon>Gammaproteobacteria</taxon>
        <taxon>Pasteurellales</taxon>
        <taxon>Psittacicellaceae</taxon>
        <taxon>Psittacicella</taxon>
    </lineage>
</organism>
<dbReference type="InterPro" id="IPR050909">
    <property type="entry name" value="Bact_Autotransporter_VF"/>
</dbReference>
<reference evidence="2 3" key="1">
    <citation type="submission" date="2017-08" db="EMBL/GenBank/DDBJ databases">
        <title>Reclassification of Bisgaard taxon 37 and 44.</title>
        <authorList>
            <person name="Christensen H."/>
        </authorList>
    </citation>
    <scope>NUCLEOTIDE SEQUENCE [LARGE SCALE GENOMIC DNA]</scope>
    <source>
        <strain evidence="2 3">111</strain>
    </source>
</reference>
<dbReference type="AlphaFoldDB" id="A0A3A1YRL7"/>
<dbReference type="NCBIfam" id="TIGR01901">
    <property type="entry name" value="adhes_NPXG"/>
    <property type="match status" value="1"/>
</dbReference>
<evidence type="ECO:0000259" key="1">
    <source>
        <dbReference type="SMART" id="SM00912"/>
    </source>
</evidence>
<dbReference type="PANTHER" id="PTHR12338">
    <property type="entry name" value="AUTOTRANSPORTER"/>
    <property type="match status" value="1"/>
</dbReference>
<keyword evidence="3" id="KW-1185">Reference proteome</keyword>
<name>A0A3A1YRL7_9GAMM</name>
<dbReference type="PANTHER" id="PTHR12338:SF5">
    <property type="entry name" value="ANTIGEN 43-RELATED"/>
    <property type="match status" value="1"/>
</dbReference>
<sequence length="473" mass="48630">MIFSNVTWIFSRGKAAKIYTLFFSDNPSTLNVDLINLIHMNKVYKLRFSKAQKELIVTSELATAADQGSAASSVQNPNTTKTSSKKFSLNPLAASSLVAGLGATLSLGMVGTSAHATGSRTGMDVVSGSAVVSTLNNYTAITTSTDKTILNWNTFNIDTNEIVEFIQKSSNSVVLNRILGGSVSQILGTLKSNGAVFIVNPTGIVFGANSTVDVNSLVASTLDIADNDFLNGKYVFNQDKDKAIATVLSQGVIKVKNDGTLALVGGNVVNTGALEAKNGTVYLLASNSITISDLTNPNITYTVTAKNRAVNLGEIIGKNVVMAANKVANGYTSATEFADIMSNYGASASAATITASGEVLLYGASENVTTNLDSNTTSASSINASNNTGLAVNNGTINVANASCQGGTVKVLGDNVVLENNSLINASGATGGEVYIGGDFKGTGDLKLANTTYVSNGSVVNVSGTGNAGKIAV</sequence>
<dbReference type="SUPFAM" id="SSF51126">
    <property type="entry name" value="Pectin lyase-like"/>
    <property type="match status" value="1"/>
</dbReference>
<accession>A0A3A1YRL7</accession>
<dbReference type="SMART" id="SM00912">
    <property type="entry name" value="Haemagg_act"/>
    <property type="match status" value="1"/>
</dbReference>